<accession>A0A1I2TGZ0</accession>
<organism evidence="1 2">
    <name type="scientific">Halobacillus alkaliphilus</name>
    <dbReference type="NCBI Taxonomy" id="396056"/>
    <lineage>
        <taxon>Bacteria</taxon>
        <taxon>Bacillati</taxon>
        <taxon>Bacillota</taxon>
        <taxon>Bacilli</taxon>
        <taxon>Bacillales</taxon>
        <taxon>Bacillaceae</taxon>
        <taxon>Halobacillus</taxon>
    </lineage>
</organism>
<keyword evidence="2" id="KW-1185">Reference proteome</keyword>
<reference evidence="2" key="1">
    <citation type="submission" date="2016-10" db="EMBL/GenBank/DDBJ databases">
        <authorList>
            <person name="Varghese N."/>
            <person name="Submissions S."/>
        </authorList>
    </citation>
    <scope>NUCLEOTIDE SEQUENCE [LARGE SCALE GENOMIC DNA]</scope>
    <source>
        <strain evidence="2">FP5</strain>
    </source>
</reference>
<name>A0A1I2TGZ0_9BACI</name>
<gene>
    <name evidence="1" type="ORF">SAMN05216353_1706</name>
</gene>
<dbReference type="EMBL" id="FOOG01000070">
    <property type="protein sequence ID" value="SFG64158.1"/>
    <property type="molecule type" value="Genomic_DNA"/>
</dbReference>
<protein>
    <submittedName>
        <fullName evidence="1">Long-chain acyl-CoA synthetase</fullName>
    </submittedName>
</protein>
<dbReference type="RefSeq" id="WP_342709204.1">
    <property type="nucleotide sequence ID" value="NZ_FOOG01000070.1"/>
</dbReference>
<evidence type="ECO:0000313" key="2">
    <source>
        <dbReference type="Proteomes" id="UP000198897"/>
    </source>
</evidence>
<dbReference type="AlphaFoldDB" id="A0A1I2TGZ0"/>
<proteinExistence type="predicted"/>
<dbReference type="Proteomes" id="UP000198897">
    <property type="component" value="Unassembled WGS sequence"/>
</dbReference>
<sequence>MEEQLKSSPDTELYRRGKKPLFHYLQQHAEERPEDPAYFYYGSSIT</sequence>
<evidence type="ECO:0000313" key="1">
    <source>
        <dbReference type="EMBL" id="SFG64158.1"/>
    </source>
</evidence>